<dbReference type="Pfam" id="PF13416">
    <property type="entry name" value="SBP_bac_8"/>
    <property type="match status" value="1"/>
</dbReference>
<dbReference type="Gene3D" id="3.40.190.10">
    <property type="entry name" value="Periplasmic binding protein-like II"/>
    <property type="match status" value="1"/>
</dbReference>
<evidence type="ECO:0000313" key="2">
    <source>
        <dbReference type="EMBL" id="MBD9698297.1"/>
    </source>
</evidence>
<feature type="chain" id="PRO_5046462531" evidence="1">
    <location>
        <begin position="25"/>
        <end position="436"/>
    </location>
</feature>
<feature type="signal peptide" evidence="1">
    <location>
        <begin position="1"/>
        <end position="24"/>
    </location>
</feature>
<name>A0ABR9DMD3_9MICO</name>
<dbReference type="EMBL" id="JACZDF010000001">
    <property type="protein sequence ID" value="MBD9698297.1"/>
    <property type="molecule type" value="Genomic_DNA"/>
</dbReference>
<evidence type="ECO:0000313" key="3">
    <source>
        <dbReference type="Proteomes" id="UP000642107"/>
    </source>
</evidence>
<reference evidence="2 3" key="1">
    <citation type="submission" date="2020-09" db="EMBL/GenBank/DDBJ databases">
        <title>Flavimobilis rhizosphaerae sp. nov., isolated from rhizosphere soil of Spartina alterniflora.</title>
        <authorList>
            <person name="Hanqin C."/>
        </authorList>
    </citation>
    <scope>NUCLEOTIDE SEQUENCE [LARGE SCALE GENOMIC DNA]</scope>
    <source>
        <strain evidence="2 3">GY 10621</strain>
    </source>
</reference>
<evidence type="ECO:0000256" key="1">
    <source>
        <dbReference type="SAM" id="SignalP"/>
    </source>
</evidence>
<protein>
    <submittedName>
        <fullName evidence="2">ABC transporter substrate-binding protein</fullName>
    </submittedName>
</protein>
<accession>A0ABR9DMD3</accession>
<gene>
    <name evidence="2" type="ORF">IGS67_02155</name>
</gene>
<dbReference type="RefSeq" id="WP_192277366.1">
    <property type="nucleotide sequence ID" value="NZ_JACZDF010000001.1"/>
</dbReference>
<sequence>MRRNTTRTWAAVAGIASLALVVTACGGDTDAPGSGGGSKAPGEKVKLVLSTFNDFGYKPHIEQFMKDNPDIIVEEKITGGSDESRENILNFLGQSSGLGDVEAIEGDWVPELMQFADRFADLTDPALADRWLDWKAAQGTDAKGRLIMYGTDSGPNAIAYRADLFEKAGLPSDREEVAKLLTGDWEHYFKVGKEYTEKTGQPWFDSARGTFFGMINQVERAYENEDGTVRDLAGSDVETLFRQVLTAASVDNQSGHSGQWNADWDARFKGDQGFATILAPGWMLNIIKERAGDDFKGWDVADVFPNGAGNWGGSFLAVPTQSKHPEEAKKLAAYLTSPEVQAKLFVDQGAFPSTVDALKSEDVQNATFEWFNNAPTGKILSNRANGIVQVHKGPLYKKVSDVVNNGLDRVDVGVKGEKQSIDESWAQVLQELKNLN</sequence>
<organism evidence="2 3">
    <name type="scientific">Flavimobilis rhizosphaerae</name>
    <dbReference type="NCBI Taxonomy" id="2775421"/>
    <lineage>
        <taxon>Bacteria</taxon>
        <taxon>Bacillati</taxon>
        <taxon>Actinomycetota</taxon>
        <taxon>Actinomycetes</taxon>
        <taxon>Micrococcales</taxon>
        <taxon>Jonesiaceae</taxon>
        <taxon>Flavimobilis</taxon>
    </lineage>
</organism>
<comment type="caution">
    <text evidence="2">The sequence shown here is derived from an EMBL/GenBank/DDBJ whole genome shotgun (WGS) entry which is preliminary data.</text>
</comment>
<dbReference type="PANTHER" id="PTHR43649:SF32">
    <property type="entry name" value="SUGAR BINDING SECRETED PROTEIN"/>
    <property type="match status" value="1"/>
</dbReference>
<proteinExistence type="predicted"/>
<keyword evidence="1" id="KW-0732">Signal</keyword>
<keyword evidence="3" id="KW-1185">Reference proteome</keyword>
<dbReference type="InterPro" id="IPR050490">
    <property type="entry name" value="Bact_solute-bd_prot1"/>
</dbReference>
<dbReference type="Proteomes" id="UP000642107">
    <property type="component" value="Unassembled WGS sequence"/>
</dbReference>
<dbReference type="PANTHER" id="PTHR43649">
    <property type="entry name" value="ARABINOSE-BINDING PROTEIN-RELATED"/>
    <property type="match status" value="1"/>
</dbReference>
<dbReference type="SUPFAM" id="SSF53850">
    <property type="entry name" value="Periplasmic binding protein-like II"/>
    <property type="match status" value="1"/>
</dbReference>
<dbReference type="PROSITE" id="PS51257">
    <property type="entry name" value="PROKAR_LIPOPROTEIN"/>
    <property type="match status" value="1"/>
</dbReference>
<dbReference type="InterPro" id="IPR006059">
    <property type="entry name" value="SBP"/>
</dbReference>